<keyword evidence="7" id="KW-0408">Iron</keyword>
<evidence type="ECO:0000256" key="3">
    <source>
        <dbReference type="ARBA" id="ARBA00022559"/>
    </source>
</evidence>
<evidence type="ECO:0000256" key="2">
    <source>
        <dbReference type="ARBA" id="ARBA00001970"/>
    </source>
</evidence>
<evidence type="ECO:0000256" key="1">
    <source>
        <dbReference type="ARBA" id="ARBA00000189"/>
    </source>
</evidence>
<dbReference type="OrthoDB" id="2113341at2759"/>
<dbReference type="GO" id="GO:0046872">
    <property type="term" value="F:metal ion binding"/>
    <property type="evidence" value="ECO:0007669"/>
    <property type="project" value="UniProtKB-KW"/>
</dbReference>
<protein>
    <submittedName>
        <fullName evidence="13">Peroxidase 16-like protein</fullName>
    </submittedName>
</protein>
<reference evidence="13 14" key="1">
    <citation type="journal article" date="2019" name="Nat. Plants">
        <title>Stout camphor tree genome fills gaps in understanding of flowering plant genome evolution.</title>
        <authorList>
            <person name="Chaw S.M."/>
            <person name="Liu Y.C."/>
            <person name="Wu Y.W."/>
            <person name="Wang H.Y."/>
            <person name="Lin C.I."/>
            <person name="Wu C.S."/>
            <person name="Ke H.M."/>
            <person name="Chang L.Y."/>
            <person name="Hsu C.Y."/>
            <person name="Yang H.T."/>
            <person name="Sudianto E."/>
            <person name="Hsu M.H."/>
            <person name="Wu K.P."/>
            <person name="Wang L.N."/>
            <person name="Leebens-Mack J.H."/>
            <person name="Tsai I.J."/>
        </authorList>
    </citation>
    <scope>NUCLEOTIDE SEQUENCE [LARGE SCALE GENOMIC DNA]</scope>
    <source>
        <strain evidence="14">cv. Chaw 1501</strain>
        <tissue evidence="13">Young leaves</tissue>
    </source>
</reference>
<feature type="binding site" evidence="9">
    <location>
        <position position="44"/>
    </location>
    <ligand>
        <name>Ca(2+)</name>
        <dbReference type="ChEBI" id="CHEBI:29108"/>
        <label>1</label>
    </ligand>
</feature>
<keyword evidence="3 13" id="KW-0575">Peroxidase</keyword>
<evidence type="ECO:0000256" key="11">
    <source>
        <dbReference type="SAM" id="SignalP"/>
    </source>
</evidence>
<dbReference type="PANTHER" id="PTHR31517">
    <property type="match status" value="1"/>
</dbReference>
<keyword evidence="5 9" id="KW-0479">Metal-binding</keyword>
<feature type="chain" id="PRO_5018792870" evidence="11">
    <location>
        <begin position="20"/>
        <end position="155"/>
    </location>
</feature>
<organism evidence="13 14">
    <name type="scientific">Cinnamomum micranthum f. kanehirae</name>
    <dbReference type="NCBI Taxonomy" id="337451"/>
    <lineage>
        <taxon>Eukaryota</taxon>
        <taxon>Viridiplantae</taxon>
        <taxon>Streptophyta</taxon>
        <taxon>Embryophyta</taxon>
        <taxon>Tracheophyta</taxon>
        <taxon>Spermatophyta</taxon>
        <taxon>Magnoliopsida</taxon>
        <taxon>Magnoliidae</taxon>
        <taxon>Laurales</taxon>
        <taxon>Lauraceae</taxon>
        <taxon>Cinnamomum</taxon>
    </lineage>
</organism>
<evidence type="ECO:0000256" key="8">
    <source>
        <dbReference type="PIRSR" id="PIRSR600823-2"/>
    </source>
</evidence>
<name>A0A3S3NU51_9MAGN</name>
<evidence type="ECO:0000313" key="14">
    <source>
        <dbReference type="Proteomes" id="UP000283530"/>
    </source>
</evidence>
<feature type="domain" description="Plant heme peroxidase family profile" evidence="12">
    <location>
        <begin position="43"/>
        <end position="148"/>
    </location>
</feature>
<proteinExistence type="inferred from homology"/>
<keyword evidence="14" id="KW-1185">Reference proteome</keyword>
<dbReference type="PANTHER" id="PTHR31517:SF48">
    <property type="entry name" value="PEROXIDASE 16-RELATED"/>
    <property type="match status" value="1"/>
</dbReference>
<keyword evidence="9" id="KW-0106">Calcium</keyword>
<dbReference type="InterPro" id="IPR002016">
    <property type="entry name" value="Haem_peroxidase"/>
</dbReference>
<feature type="binding site" evidence="9">
    <location>
        <position position="55"/>
    </location>
    <ligand>
        <name>Ca(2+)</name>
        <dbReference type="ChEBI" id="CHEBI:29108"/>
        <label>1</label>
    </ligand>
</feature>
<comment type="caution">
    <text evidence="13">The sequence shown here is derived from an EMBL/GenBank/DDBJ whole genome shotgun (WGS) entry which is preliminary data.</text>
</comment>
<keyword evidence="11" id="KW-0732">Signal</keyword>
<dbReference type="AlphaFoldDB" id="A0A3S3NU51"/>
<evidence type="ECO:0000259" key="12">
    <source>
        <dbReference type="PROSITE" id="PS50873"/>
    </source>
</evidence>
<evidence type="ECO:0000256" key="6">
    <source>
        <dbReference type="ARBA" id="ARBA00023002"/>
    </source>
</evidence>
<comment type="catalytic activity">
    <reaction evidence="1">
        <text>2 a phenolic donor + H2O2 = 2 a phenolic radical donor + 2 H2O</text>
        <dbReference type="Rhea" id="RHEA:56136"/>
        <dbReference type="ChEBI" id="CHEBI:15377"/>
        <dbReference type="ChEBI" id="CHEBI:16240"/>
        <dbReference type="ChEBI" id="CHEBI:139520"/>
        <dbReference type="ChEBI" id="CHEBI:139521"/>
        <dbReference type="EC" id="1.11.1.7"/>
    </reaction>
</comment>
<evidence type="ECO:0000256" key="7">
    <source>
        <dbReference type="ARBA" id="ARBA00023004"/>
    </source>
</evidence>
<feature type="signal peptide" evidence="11">
    <location>
        <begin position="1"/>
        <end position="19"/>
    </location>
</feature>
<evidence type="ECO:0000256" key="10">
    <source>
        <dbReference type="RuleBase" id="RU004241"/>
    </source>
</evidence>
<dbReference type="GO" id="GO:0140825">
    <property type="term" value="F:lactoperoxidase activity"/>
    <property type="evidence" value="ECO:0007669"/>
    <property type="project" value="UniProtKB-EC"/>
</dbReference>
<dbReference type="EMBL" id="QPKB01000002">
    <property type="protein sequence ID" value="RWR75290.1"/>
    <property type="molecule type" value="Genomic_DNA"/>
</dbReference>
<comment type="similarity">
    <text evidence="10">Belongs to the peroxidase family.</text>
</comment>
<keyword evidence="4" id="KW-0349">Heme</keyword>
<dbReference type="InterPro" id="IPR010255">
    <property type="entry name" value="Haem_peroxidase_sf"/>
</dbReference>
<evidence type="ECO:0000313" key="13">
    <source>
        <dbReference type="EMBL" id="RWR75290.1"/>
    </source>
</evidence>
<dbReference type="STRING" id="337451.A0A3S3NU51"/>
<accession>A0A3S3NU51</accession>
<dbReference type="SUPFAM" id="SSF48113">
    <property type="entry name" value="Heme-dependent peroxidases"/>
    <property type="match status" value="1"/>
</dbReference>
<dbReference type="PROSITE" id="PS50873">
    <property type="entry name" value="PEROXIDASE_4"/>
    <property type="match status" value="1"/>
</dbReference>
<keyword evidence="6" id="KW-0560">Oxidoreductase</keyword>
<evidence type="ECO:0000256" key="4">
    <source>
        <dbReference type="ARBA" id="ARBA00022617"/>
    </source>
</evidence>
<dbReference type="Proteomes" id="UP000283530">
    <property type="component" value="Unassembled WGS sequence"/>
</dbReference>
<dbReference type="InterPro" id="IPR000823">
    <property type="entry name" value="Peroxidase_pln"/>
</dbReference>
<comment type="cofactor">
    <cofactor evidence="2">
        <name>heme b</name>
        <dbReference type="ChEBI" id="CHEBI:60344"/>
    </cofactor>
</comment>
<evidence type="ECO:0000256" key="9">
    <source>
        <dbReference type="PIRSR" id="PIRSR600823-3"/>
    </source>
</evidence>
<sequence length="155" mass="16856">MILAMYISAVCILARRTSASRPGFPSTICSPAWSQLGKHHLGSSMLLASPHSKAEKDSPDDISLAGDGFDTVIKAKTAIDRDPRCQNKAGGPFYQVELGRLYGIISTKRSVRHHLPQPTFNSDPLNAMFALHGLSQTDMTTLSGTDKIRYPPPFS</sequence>
<dbReference type="Pfam" id="PF00141">
    <property type="entry name" value="peroxidase"/>
    <property type="match status" value="1"/>
</dbReference>
<gene>
    <name evidence="13" type="ORF">CKAN_00366600</name>
</gene>
<evidence type="ECO:0000256" key="5">
    <source>
        <dbReference type="ARBA" id="ARBA00022723"/>
    </source>
</evidence>
<dbReference type="GO" id="GO:0020037">
    <property type="term" value="F:heme binding"/>
    <property type="evidence" value="ECO:0007669"/>
    <property type="project" value="InterPro"/>
</dbReference>
<dbReference type="GO" id="GO:0006979">
    <property type="term" value="P:response to oxidative stress"/>
    <property type="evidence" value="ECO:0007669"/>
    <property type="project" value="InterPro"/>
</dbReference>
<feature type="binding site" evidence="8">
    <location>
        <position position="116"/>
    </location>
    <ligand>
        <name>substrate</name>
    </ligand>
</feature>
<comment type="cofactor">
    <cofactor evidence="9">
        <name>Ca(2+)</name>
        <dbReference type="ChEBI" id="CHEBI:29108"/>
    </cofactor>
    <text evidence="9">Binds 2 calcium ions per subunit.</text>
</comment>